<dbReference type="Pfam" id="PF00106">
    <property type="entry name" value="adh_short"/>
    <property type="match status" value="1"/>
</dbReference>
<dbReference type="OrthoDB" id="1933717at2759"/>
<dbReference type="Proteomes" id="UP000748531">
    <property type="component" value="Unassembled WGS sequence"/>
</dbReference>
<comment type="caution">
    <text evidence="1">The sequence shown here is derived from an EMBL/GenBank/DDBJ whole genome shotgun (WGS) entry which is preliminary data.</text>
</comment>
<evidence type="ECO:0000313" key="2">
    <source>
        <dbReference type="Proteomes" id="UP000748531"/>
    </source>
</evidence>
<gene>
    <name evidence="1" type="ORF">PHET_11894</name>
</gene>
<dbReference type="InterPro" id="IPR036291">
    <property type="entry name" value="NAD(P)-bd_dom_sf"/>
</dbReference>
<proteinExistence type="predicted"/>
<name>A0A8J4WT55_9TREM</name>
<dbReference type="EMBL" id="LUCH01011168">
    <property type="protein sequence ID" value="KAF5395632.1"/>
    <property type="molecule type" value="Genomic_DNA"/>
</dbReference>
<accession>A0A8J4WT55</accession>
<protein>
    <submittedName>
        <fullName evidence="1">Uncharacterized protein</fullName>
    </submittedName>
</protein>
<dbReference type="PANTHER" id="PTHR44147">
    <property type="entry name" value="DEHYDROGENASE/REDUCTASE SDR FAMILY MEMBER 1"/>
    <property type="match status" value="1"/>
</dbReference>
<organism evidence="1 2">
    <name type="scientific">Paragonimus heterotremus</name>
    <dbReference type="NCBI Taxonomy" id="100268"/>
    <lineage>
        <taxon>Eukaryota</taxon>
        <taxon>Metazoa</taxon>
        <taxon>Spiralia</taxon>
        <taxon>Lophotrochozoa</taxon>
        <taxon>Platyhelminthes</taxon>
        <taxon>Trematoda</taxon>
        <taxon>Digenea</taxon>
        <taxon>Plagiorchiida</taxon>
        <taxon>Troglotremata</taxon>
        <taxon>Troglotrematidae</taxon>
        <taxon>Paragonimus</taxon>
    </lineage>
</organism>
<dbReference type="SUPFAM" id="SSF51735">
    <property type="entry name" value="NAD(P)-binding Rossmann-fold domains"/>
    <property type="match status" value="1"/>
</dbReference>
<sequence>MPKNLSGYVCVVTGATRGLGKAIAVALGETGATVYITGRTLDPPGQSLGKDSECLRETARLIESLGGDVSCPNLLSTVKAQGVAFFLFGNYYIRTKPFKLR</sequence>
<dbReference type="AlphaFoldDB" id="A0A8J4WT55"/>
<keyword evidence="2" id="KW-1185">Reference proteome</keyword>
<dbReference type="PANTHER" id="PTHR44147:SF2">
    <property type="entry name" value="DEHYDROGENASE_REDUCTASE SDR FAMILY MEMBER 1"/>
    <property type="match status" value="1"/>
</dbReference>
<dbReference type="Gene3D" id="3.40.50.720">
    <property type="entry name" value="NAD(P)-binding Rossmann-like Domain"/>
    <property type="match status" value="1"/>
</dbReference>
<evidence type="ECO:0000313" key="1">
    <source>
        <dbReference type="EMBL" id="KAF5395632.1"/>
    </source>
</evidence>
<reference evidence="1" key="1">
    <citation type="submission" date="2019-05" db="EMBL/GenBank/DDBJ databases">
        <title>Annotation for the trematode Paragonimus heterotremus.</title>
        <authorList>
            <person name="Choi Y.-J."/>
        </authorList>
    </citation>
    <scope>NUCLEOTIDE SEQUENCE</scope>
    <source>
        <strain evidence="1">LC</strain>
    </source>
</reference>
<dbReference type="InterPro" id="IPR002347">
    <property type="entry name" value="SDR_fam"/>
</dbReference>